<evidence type="ECO:0008006" key="9">
    <source>
        <dbReference type="Google" id="ProtNLM"/>
    </source>
</evidence>
<keyword evidence="5 6" id="KW-0408">Iron</keyword>
<accession>A0A1W7D187</accession>
<feature type="binding site" evidence="6">
    <location>
        <position position="85"/>
    </location>
    <ligand>
        <name>Fe cation</name>
        <dbReference type="ChEBI" id="CHEBI:24875"/>
        <note>catalytic</note>
    </ligand>
</feature>
<evidence type="ECO:0000256" key="2">
    <source>
        <dbReference type="ARBA" id="ARBA00022723"/>
    </source>
</evidence>
<dbReference type="KEGG" id="smao:CAG99_20055"/>
<dbReference type="PANTHER" id="PTHR12918">
    <property type="entry name" value="CYSTEINE DIOXYGENASE"/>
    <property type="match status" value="1"/>
</dbReference>
<dbReference type="CDD" id="cd10548">
    <property type="entry name" value="cupin_CDO"/>
    <property type="match status" value="1"/>
</dbReference>
<reference evidence="7 8" key="1">
    <citation type="submission" date="2017-05" db="EMBL/GenBank/DDBJ databases">
        <title>Complete genome sequence of Streptomyces sp. SCSIO 03032 revealed the diverse biosynthetic pathways for its bioactive secondary metabolites.</title>
        <authorList>
            <person name="Ma L."/>
            <person name="Zhu Y."/>
            <person name="Zhang W."/>
            <person name="Zhang G."/>
            <person name="Tian X."/>
            <person name="Zhang S."/>
            <person name="Zhang C."/>
        </authorList>
    </citation>
    <scope>NUCLEOTIDE SEQUENCE [LARGE SCALE GENOMIC DNA]</scope>
    <source>
        <strain evidence="7 8">SCSIO 03032</strain>
    </source>
</reference>
<keyword evidence="2 6" id="KW-0479">Metal-binding</keyword>
<feature type="binding site" evidence="6">
    <location>
        <position position="141"/>
    </location>
    <ligand>
        <name>Fe cation</name>
        <dbReference type="ChEBI" id="CHEBI:24875"/>
        <note>catalytic</note>
    </ligand>
</feature>
<dbReference type="InterPro" id="IPR011051">
    <property type="entry name" value="RmlC_Cupin_sf"/>
</dbReference>
<gene>
    <name evidence="7" type="ORF">CAG99_20055</name>
</gene>
<dbReference type="Gene3D" id="2.60.120.10">
    <property type="entry name" value="Jelly Rolls"/>
    <property type="match status" value="1"/>
</dbReference>
<comment type="similarity">
    <text evidence="1">Belongs to the cysteine dioxygenase family.</text>
</comment>
<keyword evidence="4" id="KW-0560">Oxidoreductase</keyword>
<keyword evidence="3" id="KW-0223">Dioxygenase</keyword>
<protein>
    <recommendedName>
        <fullName evidence="9">Cysteine dioxygenase</fullName>
    </recommendedName>
</protein>
<name>A0A1W7D187_9ACTN</name>
<dbReference type="GO" id="GO:0016702">
    <property type="term" value="F:oxidoreductase activity, acting on single donors with incorporation of molecular oxygen, incorporation of two atoms of oxygen"/>
    <property type="evidence" value="ECO:0007669"/>
    <property type="project" value="InterPro"/>
</dbReference>
<dbReference type="OrthoDB" id="7059163at2"/>
<evidence type="ECO:0000256" key="3">
    <source>
        <dbReference type="ARBA" id="ARBA00022964"/>
    </source>
</evidence>
<dbReference type="AlphaFoldDB" id="A0A1W7D187"/>
<evidence type="ECO:0000313" key="7">
    <source>
        <dbReference type="EMBL" id="ARQ70828.1"/>
    </source>
</evidence>
<dbReference type="InterPro" id="IPR014710">
    <property type="entry name" value="RmlC-like_jellyroll"/>
</dbReference>
<sequence length="204" mass="22755">MDVTALIDTVSRTRSQADELTQQEIIGRLSAALTEFTTSAENQHFAEKYHPSGNYTRLLLNSPRDAYQIVLVFWGPGKGSPIHDHDATIGAVSALTGETKEIKYLVTGHVGKYVELAEASRFTIAPGRITPILPEDDKQLHLMVNEEKQWAATVHVYLSAIRRYRQYEAAPGGAFHAAETRLWFDECEVGRRMPARTSGVRGEE</sequence>
<dbReference type="GO" id="GO:0008198">
    <property type="term" value="F:ferrous iron binding"/>
    <property type="evidence" value="ECO:0007669"/>
    <property type="project" value="TreeGrafter"/>
</dbReference>
<proteinExistence type="inferred from homology"/>
<dbReference type="SUPFAM" id="SSF51182">
    <property type="entry name" value="RmlC-like cupins"/>
    <property type="match status" value="1"/>
</dbReference>
<evidence type="ECO:0000256" key="4">
    <source>
        <dbReference type="ARBA" id="ARBA00023002"/>
    </source>
</evidence>
<dbReference type="Pfam" id="PF05995">
    <property type="entry name" value="CDO_I"/>
    <property type="match status" value="1"/>
</dbReference>
<evidence type="ECO:0000256" key="5">
    <source>
        <dbReference type="ARBA" id="ARBA00023004"/>
    </source>
</evidence>
<dbReference type="RefSeq" id="WP_086160668.1">
    <property type="nucleotide sequence ID" value="NZ_CP021121.1"/>
</dbReference>
<evidence type="ECO:0000313" key="8">
    <source>
        <dbReference type="Proteomes" id="UP000194218"/>
    </source>
</evidence>
<organism evidence="7 8">
    <name type="scientific">Streptomyces marincola</name>
    <dbReference type="NCBI Taxonomy" id="2878388"/>
    <lineage>
        <taxon>Bacteria</taxon>
        <taxon>Bacillati</taxon>
        <taxon>Actinomycetota</taxon>
        <taxon>Actinomycetes</taxon>
        <taxon>Kitasatosporales</taxon>
        <taxon>Streptomycetaceae</taxon>
        <taxon>Streptomyces</taxon>
    </lineage>
</organism>
<dbReference type="Proteomes" id="UP000194218">
    <property type="component" value="Chromosome"/>
</dbReference>
<evidence type="ECO:0000256" key="1">
    <source>
        <dbReference type="ARBA" id="ARBA00006622"/>
    </source>
</evidence>
<keyword evidence="8" id="KW-1185">Reference proteome</keyword>
<evidence type="ECO:0000256" key="6">
    <source>
        <dbReference type="PIRSR" id="PIRSR610300-51"/>
    </source>
</evidence>
<dbReference type="PANTHER" id="PTHR12918:SF1">
    <property type="entry name" value="CYSTEINE DIOXYGENASE TYPE 1"/>
    <property type="match status" value="1"/>
</dbReference>
<feature type="binding site" evidence="6">
    <location>
        <position position="83"/>
    </location>
    <ligand>
        <name>Fe cation</name>
        <dbReference type="ChEBI" id="CHEBI:24875"/>
        <note>catalytic</note>
    </ligand>
</feature>
<dbReference type="EMBL" id="CP021121">
    <property type="protein sequence ID" value="ARQ70828.1"/>
    <property type="molecule type" value="Genomic_DNA"/>
</dbReference>
<dbReference type="InterPro" id="IPR010300">
    <property type="entry name" value="CDO_1"/>
</dbReference>